<evidence type="ECO:0000313" key="2">
    <source>
        <dbReference type="Proteomes" id="UP000756530"/>
    </source>
</evidence>
<dbReference type="Proteomes" id="UP000756530">
    <property type="component" value="Unassembled WGS sequence"/>
</dbReference>
<name>A0ABS6T0Q1_9RHOB</name>
<gene>
    <name evidence="1" type="ORF">KJP28_07725</name>
</gene>
<proteinExistence type="predicted"/>
<accession>A0ABS6T0Q1</accession>
<dbReference type="RefSeq" id="WP_218391990.1">
    <property type="nucleotide sequence ID" value="NZ_JAHUZE010000002.1"/>
</dbReference>
<organism evidence="1 2">
    <name type="scientific">Maritimibacter dapengensis</name>
    <dbReference type="NCBI Taxonomy" id="2836868"/>
    <lineage>
        <taxon>Bacteria</taxon>
        <taxon>Pseudomonadati</taxon>
        <taxon>Pseudomonadota</taxon>
        <taxon>Alphaproteobacteria</taxon>
        <taxon>Rhodobacterales</taxon>
        <taxon>Roseobacteraceae</taxon>
        <taxon>Maritimibacter</taxon>
    </lineage>
</organism>
<sequence length="639" mass="71775">MVEKALPPLNSSQEKSIALGLLPFFLRRELVEDRDFRNQIGLDAEEQIVFGKETTFARLEFFEFAKKALAKQSPQIEIKDKSKKTWIVSREQRERERPLLKITSDTGTFIFSEFFGLLPDRQERLREFDEVLNENGFPVNSMQEWRDKLDERPLTEKEIEELSEKITLAPLPFSRALRQSANKAEVRAEDLVPSELAYFEYLIGEGGSESFQIFSEEVLPALMAGLLSCDGAREAHVALLLCTHPLVSAQIADSGLEVEQFLSLALWARDYGDLFSKVGVVEASLSISSKSPQLEGALVDIVRQIVSLDPTDNSSQLHLLTAMIVLVESEVCRNQTLHHLKPFQRRIATFAHASLLAREAADRVDVESFCNWAMHAHTQAFLFRNLLDLREEPRWRPEDVHPIHLKQELLGRLFNVAELYRESIPEGPLRDILATRDPSSELNKARSVRSFFPGPIEGAESSPRNNIPQEIEAELDQVLSLGKLTSESVALLSYATGLFNVDADKADRAVEVIRKSNFRFADQLTTAQRMGLIQELAAAAGRLRNADLASSVRAIARVYREESGSWYPDELLVAFVSAGAFTATETWMDFIGGWVNELCLQVSKEDAPTLEGQLSLVCSIEPVLRRHLGQGLAALKSIQ</sequence>
<keyword evidence="2" id="KW-1185">Reference proteome</keyword>
<protein>
    <submittedName>
        <fullName evidence="1">Uncharacterized protein</fullName>
    </submittedName>
</protein>
<comment type="caution">
    <text evidence="1">The sequence shown here is derived from an EMBL/GenBank/DDBJ whole genome shotgun (WGS) entry which is preliminary data.</text>
</comment>
<dbReference type="EMBL" id="JAHUZE010000002">
    <property type="protein sequence ID" value="MBV7378814.1"/>
    <property type="molecule type" value="Genomic_DNA"/>
</dbReference>
<evidence type="ECO:0000313" key="1">
    <source>
        <dbReference type="EMBL" id="MBV7378814.1"/>
    </source>
</evidence>
<reference evidence="1 2" key="1">
    <citation type="submission" date="2021-05" db="EMBL/GenBank/DDBJ databases">
        <title>Culturable bacteria isolated from Daya Bay.</title>
        <authorList>
            <person name="Zheng W."/>
            <person name="Yu S."/>
            <person name="Huang Y."/>
        </authorList>
    </citation>
    <scope>NUCLEOTIDE SEQUENCE [LARGE SCALE GENOMIC DNA]</scope>
    <source>
        <strain evidence="1 2">DP4N28-5</strain>
    </source>
</reference>